<keyword evidence="2" id="KW-1185">Reference proteome</keyword>
<evidence type="ECO:0000313" key="2">
    <source>
        <dbReference type="Proteomes" id="UP000008963"/>
    </source>
</evidence>
<name>E1WYG6_HALMS</name>
<dbReference type="EMBL" id="FQ312005">
    <property type="protein sequence ID" value="CBW26014.1"/>
    <property type="molecule type" value="Genomic_DNA"/>
</dbReference>
<gene>
    <name evidence="1" type="ordered locus">BMS_1135</name>
</gene>
<evidence type="ECO:0000313" key="1">
    <source>
        <dbReference type="EMBL" id="CBW26014.1"/>
    </source>
</evidence>
<organism evidence="1 2">
    <name type="scientific">Halobacteriovorax marinus (strain ATCC BAA-682 / DSM 15412 / SJ)</name>
    <name type="common">Bacteriovorax marinus</name>
    <dbReference type="NCBI Taxonomy" id="862908"/>
    <lineage>
        <taxon>Bacteria</taxon>
        <taxon>Pseudomonadati</taxon>
        <taxon>Bdellovibrionota</taxon>
        <taxon>Bacteriovoracia</taxon>
        <taxon>Bacteriovoracales</taxon>
        <taxon>Halobacteriovoraceae</taxon>
        <taxon>Halobacteriovorax</taxon>
    </lineage>
</organism>
<dbReference type="PATRIC" id="fig|862908.3.peg.1081"/>
<dbReference type="HOGENOM" id="CLU_2193293_0_0_7"/>
<dbReference type="Proteomes" id="UP000008963">
    <property type="component" value="Chromosome"/>
</dbReference>
<proteinExistence type="predicted"/>
<reference evidence="2" key="1">
    <citation type="journal article" date="2013" name="ISME J.">
        <title>A small predatory core genome in the divergent marine Bacteriovorax marinus SJ and the terrestrial Bdellovibrio bacteriovorus.</title>
        <authorList>
            <person name="Crossman L.C."/>
            <person name="Chen H."/>
            <person name="Cerdeno-Tarraga A.M."/>
            <person name="Brooks K."/>
            <person name="Quail M.A."/>
            <person name="Pineiro S.A."/>
            <person name="Hobley L."/>
            <person name="Sockett R.E."/>
            <person name="Bentley S.D."/>
            <person name="Parkhill J."/>
            <person name="Williams H.N."/>
            <person name="Stine O.C."/>
        </authorList>
    </citation>
    <scope>NUCLEOTIDE SEQUENCE [LARGE SCALE GENOMIC DNA]</scope>
    <source>
        <strain evidence="2">ATCC BAA-682 / DSM 15412 / SJ</strain>
    </source>
</reference>
<dbReference type="AlphaFoldDB" id="E1WYG6"/>
<accession>E1WYG6</accession>
<dbReference type="RefSeq" id="WP_014243798.1">
    <property type="nucleotide sequence ID" value="NC_016620.1"/>
</dbReference>
<protein>
    <submittedName>
        <fullName evidence="1">Uncharacterized protein</fullName>
    </submittedName>
</protein>
<dbReference type="STRING" id="862908.BMS_1135"/>
<dbReference type="KEGG" id="bmx:BMS_1135"/>
<sequence length="108" mass="12436">MIERPSALEIVEASIEFNFLNYTKLEIDLAHVNKDGRSSYTCEDVAEIVSHLLNDLRLEASDEKSFGEEICSYFVRSGEFKDKRYKLVFCVCSDRPESIGVITLHRVR</sequence>